<dbReference type="GeneID" id="63026719"/>
<evidence type="ECO:0008006" key="3">
    <source>
        <dbReference type="Google" id="ProtNLM"/>
    </source>
</evidence>
<reference evidence="1 2" key="1">
    <citation type="submission" date="2018-06" db="EMBL/GenBank/DDBJ databases">
        <authorList>
            <person name="Plymale R.C."/>
            <person name="Vermillion C.D."/>
            <person name="Bowman H."/>
            <person name="Gills J.R."/>
            <person name="Wooten L.C."/>
            <person name="Askins J.L."/>
            <person name="Brownlee C.M."/>
            <person name="Davis H.K."/>
            <person name="Edmondson E.M."/>
            <person name="Edwards S.L."/>
            <person name="Haberman K.L."/>
            <person name="Jacobs K.R."/>
            <person name="Jones G.C."/>
            <person name="Livingston L.W."/>
            <person name="Masengale M.E."/>
            <person name="Morrison C.M."/>
            <person name="Mullins A.M."/>
            <person name="Pate M.D."/>
            <person name="Pennington B.T."/>
            <person name="Pickard K.N."/>
            <person name="Rainwater D.R."/>
            <person name="Studdard A.C."/>
            <person name="Walker A.L."/>
            <person name="Reyna N.S."/>
            <person name="Garlena R.A."/>
            <person name="Russell D.A."/>
            <person name="Pope W.H."/>
            <person name="Jacobs-Sera D."/>
            <person name="Hendrix R.W."/>
            <person name="Hatfull G.F."/>
        </authorList>
    </citation>
    <scope>NUCLEOTIDE SEQUENCE [LARGE SCALE GENOMIC DNA]</scope>
</reference>
<gene>
    <name evidence="1" type="primary">38</name>
    <name evidence="1" type="ORF">SEA_RIBEYE_38</name>
</gene>
<proteinExistence type="predicted"/>
<dbReference type="KEGG" id="vg:63026719"/>
<dbReference type="InterPro" id="IPR015954">
    <property type="entry name" value="Phage_RNA-type_capsid"/>
</dbReference>
<dbReference type="Pfam" id="PF23148">
    <property type="entry name" value="Gp77"/>
    <property type="match status" value="1"/>
</dbReference>
<sequence length="90" mass="9440">MQTHAKHPADVRDLTFGFTKFLGRTGDSIASASFTADPGLTLGSNTHTLGVATVRVSGGAVDTDYRVTCSVTTSSGQIVNRSVIVQVRDL</sequence>
<protein>
    <recommendedName>
        <fullName evidence="3">Minor tail protein</fullName>
    </recommendedName>
</protein>
<organism evidence="1 2">
    <name type="scientific">Gordonia phage Ribeye</name>
    <dbReference type="NCBI Taxonomy" id="2250417"/>
    <lineage>
        <taxon>Viruses</taxon>
        <taxon>Duplodnaviria</taxon>
        <taxon>Heunggongvirae</taxon>
        <taxon>Uroviricota</taxon>
        <taxon>Caudoviricetes</taxon>
        <taxon>Stackebrandtviridae</taxon>
        <taxon>Schenleyvirinae</taxon>
        <taxon>Kroosvirus</taxon>
        <taxon>Kroosvirus ribeye</taxon>
    </lineage>
</organism>
<dbReference type="SUPFAM" id="SSF55405">
    <property type="entry name" value="RNA bacteriophage capsid protein"/>
    <property type="match status" value="1"/>
</dbReference>
<keyword evidence="2" id="KW-1185">Reference proteome</keyword>
<evidence type="ECO:0000313" key="1">
    <source>
        <dbReference type="EMBL" id="AXH44901.1"/>
    </source>
</evidence>
<accession>A0A345KPE9</accession>
<dbReference type="Proteomes" id="UP000257630">
    <property type="component" value="Segment"/>
</dbReference>
<evidence type="ECO:0000313" key="2">
    <source>
        <dbReference type="Proteomes" id="UP000257630"/>
    </source>
</evidence>
<dbReference type="RefSeq" id="YP_010002172.1">
    <property type="nucleotide sequence ID" value="NC_053241.1"/>
</dbReference>
<dbReference type="EMBL" id="MH450129">
    <property type="protein sequence ID" value="AXH44901.1"/>
    <property type="molecule type" value="Genomic_DNA"/>
</dbReference>
<name>A0A345KPE9_9CAUD</name>
<dbReference type="InterPro" id="IPR056928">
    <property type="entry name" value="Gp77-like"/>
</dbReference>